<dbReference type="EMBL" id="JBHLUH010000009">
    <property type="protein sequence ID" value="MFC0527735.1"/>
    <property type="molecule type" value="Genomic_DNA"/>
</dbReference>
<comment type="caution">
    <text evidence="1">The sequence shown here is derived from an EMBL/GenBank/DDBJ whole genome shotgun (WGS) entry which is preliminary data.</text>
</comment>
<sequence length="416" mass="45048">MSARRLPRWLVVLILVTPAAVTGAVVVANGAEPPAATETAPAPTASPPADYAVAAPLLPVRTAVLEQAITSPERLPTPDSCEALLGWAAEQGPAAINTGRVDLRLTANRLLQIRVDDVAVAVTGRRPPTAKTIVQCDTSDWRNRWIPLPGDDAFSEDIAVHGEDYFTQAPVVTLERGAEVFPVEYDTPPDALRDKIMNVAAGEHVRLPFYVTRSRANTSDADVVVLTITVRLTVNGRPATHELTVTMHHLHEQPSGAARYEWLTDERRWVKDRIFDPERAAPPPSGGSYLCEALTDADLAEPLGPAVEKSTPVDGACIWTGRDDVWIEMHSTRHPDERAARDDHRRQIENFASVDGVTSRQVAGIGDEATVLSSGFLLARRGRDTLSLSIDGYTGASDAILERLARVASARLWTGP</sequence>
<evidence type="ECO:0000313" key="1">
    <source>
        <dbReference type="EMBL" id="MFC0527735.1"/>
    </source>
</evidence>
<name>A0ABV6LZ79_9ACTN</name>
<accession>A0ABV6LZ79</accession>
<evidence type="ECO:0000313" key="2">
    <source>
        <dbReference type="Proteomes" id="UP001589867"/>
    </source>
</evidence>
<dbReference type="RefSeq" id="WP_377248210.1">
    <property type="nucleotide sequence ID" value="NZ_JBHLUH010000009.1"/>
</dbReference>
<keyword evidence="2" id="KW-1185">Reference proteome</keyword>
<organism evidence="1 2">
    <name type="scientific">Phytohabitans kaempferiae</name>
    <dbReference type="NCBI Taxonomy" id="1620943"/>
    <lineage>
        <taxon>Bacteria</taxon>
        <taxon>Bacillati</taxon>
        <taxon>Actinomycetota</taxon>
        <taxon>Actinomycetes</taxon>
        <taxon>Micromonosporales</taxon>
        <taxon>Micromonosporaceae</taxon>
    </lineage>
</organism>
<dbReference type="Proteomes" id="UP001589867">
    <property type="component" value="Unassembled WGS sequence"/>
</dbReference>
<gene>
    <name evidence="1" type="ORF">ACFFIA_08685</name>
</gene>
<reference evidence="1 2" key="1">
    <citation type="submission" date="2024-09" db="EMBL/GenBank/DDBJ databases">
        <authorList>
            <person name="Sun Q."/>
            <person name="Mori K."/>
        </authorList>
    </citation>
    <scope>NUCLEOTIDE SEQUENCE [LARGE SCALE GENOMIC DNA]</scope>
    <source>
        <strain evidence="1 2">TBRC 3947</strain>
    </source>
</reference>
<protein>
    <submittedName>
        <fullName evidence="1">Uncharacterized protein</fullName>
    </submittedName>
</protein>
<proteinExistence type="predicted"/>